<accession>W2SEM3</accession>
<dbReference type="Pfam" id="PF00172">
    <property type="entry name" value="Zn_clus"/>
    <property type="match status" value="1"/>
</dbReference>
<proteinExistence type="predicted"/>
<keyword evidence="2" id="KW-0862">Zinc</keyword>
<organism evidence="8 9">
    <name type="scientific">Cyphellophora europaea (strain CBS 101466)</name>
    <name type="common">Phialophora europaea</name>
    <dbReference type="NCBI Taxonomy" id="1220924"/>
    <lineage>
        <taxon>Eukaryota</taxon>
        <taxon>Fungi</taxon>
        <taxon>Dikarya</taxon>
        <taxon>Ascomycota</taxon>
        <taxon>Pezizomycotina</taxon>
        <taxon>Eurotiomycetes</taxon>
        <taxon>Chaetothyriomycetidae</taxon>
        <taxon>Chaetothyriales</taxon>
        <taxon>Cyphellophoraceae</taxon>
        <taxon>Cyphellophora</taxon>
    </lineage>
</organism>
<dbReference type="OrthoDB" id="75169at2759"/>
<evidence type="ECO:0000256" key="1">
    <source>
        <dbReference type="ARBA" id="ARBA00022723"/>
    </source>
</evidence>
<dbReference type="HOGENOM" id="CLU_040055_0_0_1"/>
<dbReference type="SUPFAM" id="SSF57701">
    <property type="entry name" value="Zn2/Cys6 DNA-binding domain"/>
    <property type="match status" value="1"/>
</dbReference>
<keyword evidence="5" id="KW-0804">Transcription</keyword>
<dbReference type="GO" id="GO:0003677">
    <property type="term" value="F:DNA binding"/>
    <property type="evidence" value="ECO:0007669"/>
    <property type="project" value="UniProtKB-KW"/>
</dbReference>
<evidence type="ECO:0000256" key="2">
    <source>
        <dbReference type="ARBA" id="ARBA00022833"/>
    </source>
</evidence>
<dbReference type="AlphaFoldDB" id="W2SEM3"/>
<gene>
    <name evidence="8" type="ORF">HMPREF1541_00653</name>
</gene>
<protein>
    <recommendedName>
        <fullName evidence="7">Zn(2)-C6 fungal-type domain-containing protein</fullName>
    </recommendedName>
</protein>
<keyword evidence="3" id="KW-0805">Transcription regulation</keyword>
<dbReference type="SMART" id="SM00066">
    <property type="entry name" value="GAL4"/>
    <property type="match status" value="1"/>
</dbReference>
<feature type="domain" description="Zn(2)-C6 fungal-type" evidence="7">
    <location>
        <begin position="43"/>
        <end position="71"/>
    </location>
</feature>
<dbReference type="Gene3D" id="4.10.240.10">
    <property type="entry name" value="Zn(2)-C6 fungal-type DNA-binding domain"/>
    <property type="match status" value="1"/>
</dbReference>
<keyword evidence="1" id="KW-0479">Metal-binding</keyword>
<dbReference type="InParanoid" id="W2SEM3"/>
<keyword evidence="6" id="KW-0539">Nucleus</keyword>
<dbReference type="EMBL" id="KB822711">
    <property type="protein sequence ID" value="ETN46468.1"/>
    <property type="molecule type" value="Genomic_DNA"/>
</dbReference>
<dbReference type="PROSITE" id="PS50048">
    <property type="entry name" value="ZN2_CY6_FUNGAL_2"/>
    <property type="match status" value="1"/>
</dbReference>
<evidence type="ECO:0000259" key="7">
    <source>
        <dbReference type="PROSITE" id="PS50048"/>
    </source>
</evidence>
<dbReference type="InterPro" id="IPR052360">
    <property type="entry name" value="Transcr_Regulatory_Proteins"/>
</dbReference>
<dbReference type="GO" id="GO:0008270">
    <property type="term" value="F:zinc ion binding"/>
    <property type="evidence" value="ECO:0007669"/>
    <property type="project" value="InterPro"/>
</dbReference>
<evidence type="ECO:0000256" key="6">
    <source>
        <dbReference type="ARBA" id="ARBA00023242"/>
    </source>
</evidence>
<dbReference type="eggNOG" id="ENOG502RVGH">
    <property type="taxonomic scope" value="Eukaryota"/>
</dbReference>
<reference evidence="8 9" key="1">
    <citation type="submission" date="2013-03" db="EMBL/GenBank/DDBJ databases">
        <title>The Genome Sequence of Phialophora europaea CBS 101466.</title>
        <authorList>
            <consortium name="The Broad Institute Genomics Platform"/>
            <person name="Cuomo C."/>
            <person name="de Hoog S."/>
            <person name="Gorbushina A."/>
            <person name="Walker B."/>
            <person name="Young S.K."/>
            <person name="Zeng Q."/>
            <person name="Gargeya S."/>
            <person name="Fitzgerald M."/>
            <person name="Haas B."/>
            <person name="Abouelleil A."/>
            <person name="Allen A.W."/>
            <person name="Alvarado L."/>
            <person name="Arachchi H.M."/>
            <person name="Berlin A.M."/>
            <person name="Chapman S.B."/>
            <person name="Gainer-Dewar J."/>
            <person name="Goldberg J."/>
            <person name="Griggs A."/>
            <person name="Gujja S."/>
            <person name="Hansen M."/>
            <person name="Howarth C."/>
            <person name="Imamovic A."/>
            <person name="Ireland A."/>
            <person name="Larimer J."/>
            <person name="McCowan C."/>
            <person name="Murphy C."/>
            <person name="Pearson M."/>
            <person name="Poon T.W."/>
            <person name="Priest M."/>
            <person name="Roberts A."/>
            <person name="Saif S."/>
            <person name="Shea T."/>
            <person name="Sisk P."/>
            <person name="Sykes S."/>
            <person name="Wortman J."/>
            <person name="Nusbaum C."/>
            <person name="Birren B."/>
        </authorList>
    </citation>
    <scope>NUCLEOTIDE SEQUENCE [LARGE SCALE GENOMIC DNA]</scope>
    <source>
        <strain evidence="8 9">CBS 101466</strain>
    </source>
</reference>
<dbReference type="PANTHER" id="PTHR36206">
    <property type="entry name" value="ASPERCRYPTIN BIOSYNTHESIS CLUSTER-SPECIFIC TRANSCRIPTION REGULATOR ATNN-RELATED"/>
    <property type="match status" value="1"/>
</dbReference>
<sequence>MTVHVSAPIRPSHDVAQSVVVQEKSRWLNGLVKKAKHPKVRSGCSTCKQRRLKCDENKPYCLRCIKSSRECAGYSQLRASAPVRTPARETEHQSITDQDHEILHHFIREAADQLSGFSLSLREFCQCLAPQMGHEYPAVKYALFSIAARTQAAAFRWNGHRSRAEAMAQKSNALVHYNNSIHCLTAAAAKVVPPEVFLVCGLLFAATEHWPHRDMAPTVHILTAFKLVLRGTSLLPEEVKQAMFPFLVHMGRKALAFSDDIPEHLASEMRSFVWINIGPPQIPTAYTSLKEVWSLMDTLLNFVAAFSPNDPTFNFEARPSLLKYASELQRSIMETTEQLRDAGHGLNMECRALLMHHRTLQVMFDVNQVDNESIYDLFTPDFEHILYECEAICQEGSSMKEYKGKPWHATLGILAPLFIVATRCRIARLRHRAIKALHSSRRRERQWNSCIATMLARFVVHTEEKNRQPGQTGPLSELYRIRLDSVVFDRDAERIYVTYTNPTTSEIGQALLSWKPRDNIDDDFECVAISRKNLHASGYGGIMLVTPPIQCQCGNDDYTAR</sequence>
<dbReference type="VEuPathDB" id="FungiDB:HMPREF1541_00653"/>
<evidence type="ECO:0000313" key="8">
    <source>
        <dbReference type="EMBL" id="ETN46468.1"/>
    </source>
</evidence>
<dbReference type="GO" id="GO:0000981">
    <property type="term" value="F:DNA-binding transcription factor activity, RNA polymerase II-specific"/>
    <property type="evidence" value="ECO:0007669"/>
    <property type="project" value="InterPro"/>
</dbReference>
<dbReference type="CDD" id="cd00067">
    <property type="entry name" value="GAL4"/>
    <property type="match status" value="1"/>
</dbReference>
<evidence type="ECO:0000256" key="4">
    <source>
        <dbReference type="ARBA" id="ARBA00023125"/>
    </source>
</evidence>
<dbReference type="GeneID" id="19967992"/>
<evidence type="ECO:0000313" key="9">
    <source>
        <dbReference type="Proteomes" id="UP000030752"/>
    </source>
</evidence>
<evidence type="ECO:0000256" key="3">
    <source>
        <dbReference type="ARBA" id="ARBA00023015"/>
    </source>
</evidence>
<dbReference type="InterPro" id="IPR036864">
    <property type="entry name" value="Zn2-C6_fun-type_DNA-bd_sf"/>
</dbReference>
<name>W2SEM3_CYPE1</name>
<keyword evidence="9" id="KW-1185">Reference proteome</keyword>
<keyword evidence="4" id="KW-0238">DNA-binding</keyword>
<dbReference type="RefSeq" id="XP_008711180.1">
    <property type="nucleotide sequence ID" value="XM_008712958.1"/>
</dbReference>
<dbReference type="InterPro" id="IPR001138">
    <property type="entry name" value="Zn2Cys6_DnaBD"/>
</dbReference>
<evidence type="ECO:0000256" key="5">
    <source>
        <dbReference type="ARBA" id="ARBA00023163"/>
    </source>
</evidence>
<dbReference type="Proteomes" id="UP000030752">
    <property type="component" value="Unassembled WGS sequence"/>
</dbReference>
<dbReference type="PROSITE" id="PS00463">
    <property type="entry name" value="ZN2_CY6_FUNGAL_1"/>
    <property type="match status" value="1"/>
</dbReference>
<dbReference type="PANTHER" id="PTHR36206:SF13">
    <property type="entry name" value="TRANSCRIPTIONAL REGULATORY PROTEIN MOC3"/>
    <property type="match status" value="1"/>
</dbReference>